<organism evidence="2 3">
    <name type="scientific">Leucothrix pacifica</name>
    <dbReference type="NCBI Taxonomy" id="1247513"/>
    <lineage>
        <taxon>Bacteria</taxon>
        <taxon>Pseudomonadati</taxon>
        <taxon>Pseudomonadota</taxon>
        <taxon>Gammaproteobacteria</taxon>
        <taxon>Thiotrichales</taxon>
        <taxon>Thiotrichaceae</taxon>
        <taxon>Leucothrix</taxon>
    </lineage>
</organism>
<reference evidence="2 3" key="1">
    <citation type="submission" date="2018-05" db="EMBL/GenBank/DDBJ databases">
        <title>Leucothrix arctica sp. nov., isolated from Arctic seawater.</title>
        <authorList>
            <person name="Choi A."/>
            <person name="Baek K."/>
        </authorList>
    </citation>
    <scope>NUCLEOTIDE SEQUENCE [LARGE SCALE GENOMIC DNA]</scope>
    <source>
        <strain evidence="2 3">JCM 18388</strain>
    </source>
</reference>
<accession>A0A317CPE1</accession>
<dbReference type="InterPro" id="IPR002716">
    <property type="entry name" value="PIN_dom"/>
</dbReference>
<dbReference type="SUPFAM" id="SSF88723">
    <property type="entry name" value="PIN domain-like"/>
    <property type="match status" value="1"/>
</dbReference>
<gene>
    <name evidence="2" type="ORF">DKW60_01710</name>
</gene>
<sequence>MSKVVLDTSAVLAYLFDQTGAEKVAPILESGAAVISSANYAETVSKLFDLKMPSEAIQTTMDNLEMECIALSEQQAFIAGELRLASKAYGLSLGDRACLALGIETGYAIYTAAKAWAKVPVECEIILIR</sequence>
<dbReference type="CDD" id="cd18682">
    <property type="entry name" value="PIN_VapC-like"/>
    <property type="match status" value="1"/>
</dbReference>
<evidence type="ECO:0000313" key="3">
    <source>
        <dbReference type="Proteomes" id="UP000245539"/>
    </source>
</evidence>
<evidence type="ECO:0000313" key="2">
    <source>
        <dbReference type="EMBL" id="PWR00295.1"/>
    </source>
</evidence>
<proteinExistence type="predicted"/>
<comment type="caution">
    <text evidence="2">The sequence shown here is derived from an EMBL/GenBank/DDBJ whole genome shotgun (WGS) entry which is preliminary data.</text>
</comment>
<dbReference type="AlphaFoldDB" id="A0A317CPE1"/>
<dbReference type="OrthoDB" id="286092at2"/>
<name>A0A317CPE1_9GAMM</name>
<protein>
    <submittedName>
        <fullName evidence="2">Twitching motility protein PilT</fullName>
    </submittedName>
</protein>
<keyword evidence="3" id="KW-1185">Reference proteome</keyword>
<evidence type="ECO:0000259" key="1">
    <source>
        <dbReference type="Pfam" id="PF01850"/>
    </source>
</evidence>
<dbReference type="Gene3D" id="3.40.50.1010">
    <property type="entry name" value="5'-nuclease"/>
    <property type="match status" value="1"/>
</dbReference>
<dbReference type="Proteomes" id="UP000245539">
    <property type="component" value="Unassembled WGS sequence"/>
</dbReference>
<dbReference type="RefSeq" id="WP_109835940.1">
    <property type="nucleotide sequence ID" value="NZ_QGKM01000004.1"/>
</dbReference>
<dbReference type="Pfam" id="PF01850">
    <property type="entry name" value="PIN"/>
    <property type="match status" value="1"/>
</dbReference>
<dbReference type="InterPro" id="IPR029060">
    <property type="entry name" value="PIN-like_dom_sf"/>
</dbReference>
<feature type="domain" description="PIN" evidence="1">
    <location>
        <begin position="4"/>
        <end position="116"/>
    </location>
</feature>
<dbReference type="EMBL" id="QGKM01000004">
    <property type="protein sequence ID" value="PWR00295.1"/>
    <property type="molecule type" value="Genomic_DNA"/>
</dbReference>